<dbReference type="PANTHER" id="PTHR10954:SF18">
    <property type="entry name" value="RIBONUCLEASE HII"/>
    <property type="match status" value="1"/>
</dbReference>
<dbReference type="InterPro" id="IPR022898">
    <property type="entry name" value="RNase_HII"/>
</dbReference>
<keyword evidence="13 14" id="KW-0464">Manganese</keyword>
<evidence type="ECO:0000313" key="19">
    <source>
        <dbReference type="Proteomes" id="UP000321332"/>
    </source>
</evidence>
<dbReference type="GeneID" id="61186299"/>
<evidence type="ECO:0000256" key="15">
    <source>
        <dbReference type="PROSITE-ProRule" id="PRU01319"/>
    </source>
</evidence>
<feature type="domain" description="RNase H type-2" evidence="17">
    <location>
        <begin position="71"/>
        <end position="256"/>
    </location>
</feature>
<name>A0AAE6IIK0_LEUCA</name>
<reference evidence="18 19" key="1">
    <citation type="submission" date="2019-06" db="EMBL/GenBank/DDBJ databases">
        <title>Genome analyses of bacteria isolated from kimchi.</title>
        <authorList>
            <person name="Lee S."/>
            <person name="Ahn S."/>
            <person name="Roh S."/>
        </authorList>
    </citation>
    <scope>NUCLEOTIDE SEQUENCE [LARGE SCALE GENOMIC DNA]</scope>
    <source>
        <strain evidence="18 19">CBA3620</strain>
    </source>
</reference>
<evidence type="ECO:0000256" key="10">
    <source>
        <dbReference type="ARBA" id="ARBA00022723"/>
    </source>
</evidence>
<dbReference type="AlphaFoldDB" id="A0AAE6IIK0"/>
<keyword evidence="8 14" id="KW-0963">Cytoplasm</keyword>
<dbReference type="Proteomes" id="UP000321332">
    <property type="component" value="Chromosome"/>
</dbReference>
<dbReference type="InterPro" id="IPR001352">
    <property type="entry name" value="RNase_HII/HIII"/>
</dbReference>
<evidence type="ECO:0000256" key="6">
    <source>
        <dbReference type="ARBA" id="ARBA00012180"/>
    </source>
</evidence>
<accession>A0AAE6IIK0</accession>
<evidence type="ECO:0000256" key="4">
    <source>
        <dbReference type="ARBA" id="ARBA00004496"/>
    </source>
</evidence>
<organism evidence="18 19">
    <name type="scientific">Leuconostoc carnosum</name>
    <dbReference type="NCBI Taxonomy" id="1252"/>
    <lineage>
        <taxon>Bacteria</taxon>
        <taxon>Bacillati</taxon>
        <taxon>Bacillota</taxon>
        <taxon>Bacilli</taxon>
        <taxon>Lactobacillales</taxon>
        <taxon>Lactobacillaceae</taxon>
        <taxon>Leuconostoc</taxon>
    </lineage>
</organism>
<feature type="binding site" evidence="14 15">
    <location>
        <position position="77"/>
    </location>
    <ligand>
        <name>a divalent metal cation</name>
        <dbReference type="ChEBI" id="CHEBI:60240"/>
    </ligand>
</feature>
<dbReference type="GO" id="GO:0004523">
    <property type="term" value="F:RNA-DNA hybrid ribonuclease activity"/>
    <property type="evidence" value="ECO:0007669"/>
    <property type="project" value="UniProtKB-UniRule"/>
</dbReference>
<dbReference type="InterPro" id="IPR012337">
    <property type="entry name" value="RNaseH-like_sf"/>
</dbReference>
<dbReference type="GO" id="GO:0030145">
    <property type="term" value="F:manganese ion binding"/>
    <property type="evidence" value="ECO:0007669"/>
    <property type="project" value="UniProtKB-UniRule"/>
</dbReference>
<dbReference type="InterPro" id="IPR024567">
    <property type="entry name" value="RNase_HII/HIII_dom"/>
</dbReference>
<evidence type="ECO:0000256" key="13">
    <source>
        <dbReference type="ARBA" id="ARBA00023211"/>
    </source>
</evidence>
<keyword evidence="10 14" id="KW-0479">Metal-binding</keyword>
<dbReference type="Gene3D" id="3.30.420.10">
    <property type="entry name" value="Ribonuclease H-like superfamily/Ribonuclease H"/>
    <property type="match status" value="1"/>
</dbReference>
<dbReference type="PANTHER" id="PTHR10954">
    <property type="entry name" value="RIBONUCLEASE H2 SUBUNIT A"/>
    <property type="match status" value="1"/>
</dbReference>
<keyword evidence="12 14" id="KW-0378">Hydrolase</keyword>
<dbReference type="EMBL" id="CP042374">
    <property type="protein sequence ID" value="QEA32813.1"/>
    <property type="molecule type" value="Genomic_DNA"/>
</dbReference>
<sequence>MSETVADIKSMLKKITDVNDSRLIAWQNDPRAGVQAALKIWHNNRLKRDKERADFQHRFDIERTYWDQGFSHIAGIDEVGRGPLAGPVIAAAVILPHDFQAYEVIDSKQLSAKKRHSLYDIIISQAISIGIGVVDAKTIDKINIYEAARQAMTLAVEELAPEPEYLLVDAMQLKLDLPQTSLIKGDAISNSIGAASIIAKVTRDRLMAEYDVQYPGYGFSRNAGYGTREHLDGLKKLGITPIHRRTFAPIKDLYLS</sequence>
<dbReference type="OMA" id="YPTKLHL"/>
<dbReference type="NCBIfam" id="NF000595">
    <property type="entry name" value="PRK00015.1-3"/>
    <property type="match status" value="1"/>
</dbReference>
<comment type="subcellular location">
    <subcellularLocation>
        <location evidence="4 14">Cytoplasm</location>
    </subcellularLocation>
</comment>
<evidence type="ECO:0000256" key="7">
    <source>
        <dbReference type="ARBA" id="ARBA00019179"/>
    </source>
</evidence>
<dbReference type="EC" id="3.1.26.4" evidence="6 14"/>
<evidence type="ECO:0000256" key="8">
    <source>
        <dbReference type="ARBA" id="ARBA00022490"/>
    </source>
</evidence>
<dbReference type="GO" id="GO:0005737">
    <property type="term" value="C:cytoplasm"/>
    <property type="evidence" value="ECO:0007669"/>
    <property type="project" value="UniProtKB-SubCell"/>
</dbReference>
<dbReference type="NCBIfam" id="NF000594">
    <property type="entry name" value="PRK00015.1-1"/>
    <property type="match status" value="1"/>
</dbReference>
<proteinExistence type="inferred from homology"/>
<dbReference type="FunFam" id="3.30.420.10:FF:000006">
    <property type="entry name" value="Ribonuclease HII"/>
    <property type="match status" value="1"/>
</dbReference>
<dbReference type="GO" id="GO:0043137">
    <property type="term" value="P:DNA replication, removal of RNA primer"/>
    <property type="evidence" value="ECO:0007669"/>
    <property type="project" value="TreeGrafter"/>
</dbReference>
<feature type="binding site" evidence="14 15">
    <location>
        <position position="169"/>
    </location>
    <ligand>
        <name>a divalent metal cation</name>
        <dbReference type="ChEBI" id="CHEBI:60240"/>
    </ligand>
</feature>
<dbReference type="HAMAP" id="MF_00052_B">
    <property type="entry name" value="RNase_HII_B"/>
    <property type="match status" value="1"/>
</dbReference>
<evidence type="ECO:0000256" key="16">
    <source>
        <dbReference type="RuleBase" id="RU003515"/>
    </source>
</evidence>
<dbReference type="Pfam" id="PF01351">
    <property type="entry name" value="RNase_HII"/>
    <property type="match status" value="1"/>
</dbReference>
<gene>
    <name evidence="14" type="primary">rnhB</name>
    <name evidence="18" type="ORF">FGL89_01005</name>
</gene>
<comment type="cofactor">
    <cofactor evidence="2">
        <name>Mg(2+)</name>
        <dbReference type="ChEBI" id="CHEBI:18420"/>
    </cofactor>
</comment>
<keyword evidence="9 14" id="KW-0540">Nuclease</keyword>
<evidence type="ECO:0000256" key="11">
    <source>
        <dbReference type="ARBA" id="ARBA00022759"/>
    </source>
</evidence>
<dbReference type="CDD" id="cd07182">
    <property type="entry name" value="RNase_HII_bacteria_HII_like"/>
    <property type="match status" value="1"/>
</dbReference>
<evidence type="ECO:0000256" key="12">
    <source>
        <dbReference type="ARBA" id="ARBA00022801"/>
    </source>
</evidence>
<comment type="function">
    <text evidence="3 14 16">Endonuclease that specifically degrades the RNA of RNA-DNA hybrids.</text>
</comment>
<dbReference type="SUPFAM" id="SSF53098">
    <property type="entry name" value="Ribonuclease H-like"/>
    <property type="match status" value="1"/>
</dbReference>
<dbReference type="PROSITE" id="PS51975">
    <property type="entry name" value="RNASE_H_2"/>
    <property type="match status" value="1"/>
</dbReference>
<evidence type="ECO:0000313" key="18">
    <source>
        <dbReference type="EMBL" id="QEA32813.1"/>
    </source>
</evidence>
<evidence type="ECO:0000256" key="5">
    <source>
        <dbReference type="ARBA" id="ARBA00007383"/>
    </source>
</evidence>
<comment type="cofactor">
    <cofactor evidence="14 15">
        <name>Mn(2+)</name>
        <dbReference type="ChEBI" id="CHEBI:29035"/>
    </cofactor>
    <cofactor evidence="14 15">
        <name>Mg(2+)</name>
        <dbReference type="ChEBI" id="CHEBI:18420"/>
    </cofactor>
    <text evidence="14 15">Manganese or magnesium. Binds 1 divalent metal ion per monomer in the absence of substrate. May bind a second metal ion after substrate binding.</text>
</comment>
<evidence type="ECO:0000256" key="2">
    <source>
        <dbReference type="ARBA" id="ARBA00001946"/>
    </source>
</evidence>
<protein>
    <recommendedName>
        <fullName evidence="7 14">Ribonuclease HII</fullName>
        <shortName evidence="14">RNase HII</shortName>
        <ecNumber evidence="6 14">3.1.26.4</ecNumber>
    </recommendedName>
</protein>
<comment type="catalytic activity">
    <reaction evidence="1 14 15 16">
        <text>Endonucleolytic cleavage to 5'-phosphomonoester.</text>
        <dbReference type="EC" id="3.1.26.4"/>
    </reaction>
</comment>
<evidence type="ECO:0000256" key="3">
    <source>
        <dbReference type="ARBA" id="ARBA00004065"/>
    </source>
</evidence>
<dbReference type="GO" id="GO:0032299">
    <property type="term" value="C:ribonuclease H2 complex"/>
    <property type="evidence" value="ECO:0007669"/>
    <property type="project" value="TreeGrafter"/>
</dbReference>
<feature type="binding site" evidence="14 15">
    <location>
        <position position="78"/>
    </location>
    <ligand>
        <name>a divalent metal cation</name>
        <dbReference type="ChEBI" id="CHEBI:60240"/>
    </ligand>
</feature>
<evidence type="ECO:0000256" key="14">
    <source>
        <dbReference type="HAMAP-Rule" id="MF_00052"/>
    </source>
</evidence>
<dbReference type="GO" id="GO:0003723">
    <property type="term" value="F:RNA binding"/>
    <property type="evidence" value="ECO:0007669"/>
    <property type="project" value="UniProtKB-UniRule"/>
</dbReference>
<evidence type="ECO:0000256" key="1">
    <source>
        <dbReference type="ARBA" id="ARBA00000077"/>
    </source>
</evidence>
<dbReference type="InterPro" id="IPR036397">
    <property type="entry name" value="RNaseH_sf"/>
</dbReference>
<dbReference type="RefSeq" id="WP_014974271.1">
    <property type="nucleotide sequence ID" value="NZ_CP042374.1"/>
</dbReference>
<keyword evidence="11 14" id="KW-0255">Endonuclease</keyword>
<dbReference type="GO" id="GO:0006298">
    <property type="term" value="P:mismatch repair"/>
    <property type="evidence" value="ECO:0007669"/>
    <property type="project" value="TreeGrafter"/>
</dbReference>
<evidence type="ECO:0000256" key="9">
    <source>
        <dbReference type="ARBA" id="ARBA00022722"/>
    </source>
</evidence>
<comment type="similarity">
    <text evidence="5 14 16">Belongs to the RNase HII family.</text>
</comment>
<evidence type="ECO:0000259" key="17">
    <source>
        <dbReference type="PROSITE" id="PS51975"/>
    </source>
</evidence>